<dbReference type="EMBL" id="VHIQ01000006">
    <property type="protein sequence ID" value="TPV32377.1"/>
    <property type="molecule type" value="Genomic_DNA"/>
</dbReference>
<comment type="caution">
    <text evidence="1">The sequence shown here is derived from an EMBL/GenBank/DDBJ whole genome shotgun (WGS) entry which is preliminary data.</text>
</comment>
<dbReference type="Gene3D" id="3.10.450.50">
    <property type="match status" value="1"/>
</dbReference>
<dbReference type="OrthoDB" id="117186at2"/>
<dbReference type="Proteomes" id="UP000317332">
    <property type="component" value="Unassembled WGS sequence"/>
</dbReference>
<dbReference type="SUPFAM" id="SSF54427">
    <property type="entry name" value="NTF2-like"/>
    <property type="match status" value="1"/>
</dbReference>
<evidence type="ECO:0000313" key="2">
    <source>
        <dbReference type="Proteomes" id="UP000317332"/>
    </source>
</evidence>
<proteinExistence type="predicted"/>
<evidence type="ECO:0000313" key="1">
    <source>
        <dbReference type="EMBL" id="TPV32377.1"/>
    </source>
</evidence>
<dbReference type="RefSeq" id="WP_140990872.1">
    <property type="nucleotide sequence ID" value="NZ_VHIQ01000006.1"/>
</dbReference>
<sequence length="156" mass="18073">MKKIFFLTLIIFVLNQKSSGQSLSDSEAIEQTIRTFFDGFHQKDSVVLTSILFKQIQIQTIKYNSENNHLYIENESIENFIKSITLIPDNVNFKEVIHDYQIKSDGLLATAWTPYSFYVNDNLSHCGTNNFQLLNDDGVWKIISIIDTRKKENCKP</sequence>
<protein>
    <submittedName>
        <fullName evidence="1">Nuclear transport factor 2 family protein</fullName>
    </submittedName>
</protein>
<dbReference type="InterPro" id="IPR032710">
    <property type="entry name" value="NTF2-like_dom_sf"/>
</dbReference>
<dbReference type="AlphaFoldDB" id="A0A506PH19"/>
<name>A0A506PH19_9FLAO</name>
<organism evidence="1 2">
    <name type="scientific">Paucihalobacter ruber</name>
    <dbReference type="NCBI Taxonomy" id="2567861"/>
    <lineage>
        <taxon>Bacteria</taxon>
        <taxon>Pseudomonadati</taxon>
        <taxon>Bacteroidota</taxon>
        <taxon>Flavobacteriia</taxon>
        <taxon>Flavobacteriales</taxon>
        <taxon>Flavobacteriaceae</taxon>
        <taxon>Paucihalobacter</taxon>
    </lineage>
</organism>
<keyword evidence="2" id="KW-1185">Reference proteome</keyword>
<reference evidence="1 2" key="1">
    <citation type="submission" date="2019-06" db="EMBL/GenBank/DDBJ databases">
        <title>Flavobacteriaceae Paucihalobacterium erythroidium CWB-1, complete genome.</title>
        <authorList>
            <person name="Wu S."/>
        </authorList>
    </citation>
    <scope>NUCLEOTIDE SEQUENCE [LARGE SCALE GENOMIC DNA]</scope>
    <source>
        <strain evidence="1 2">CWB-1</strain>
    </source>
</reference>
<gene>
    <name evidence="1" type="ORF">FJ651_12495</name>
</gene>
<accession>A0A506PH19</accession>